<dbReference type="PANTHER" id="PTHR44846">
    <property type="entry name" value="MANNOSYL-D-GLYCERATE TRANSPORT/METABOLISM SYSTEM REPRESSOR MNGR-RELATED"/>
    <property type="match status" value="1"/>
</dbReference>
<proteinExistence type="predicted"/>
<accession>A0AA37S9K5</accession>
<dbReference type="Gene3D" id="1.10.10.10">
    <property type="entry name" value="Winged helix-like DNA-binding domain superfamily/Winged helix DNA-binding domain"/>
    <property type="match status" value="1"/>
</dbReference>
<dbReference type="CDD" id="cd07377">
    <property type="entry name" value="WHTH_GntR"/>
    <property type="match status" value="1"/>
</dbReference>
<dbReference type="InterPro" id="IPR050679">
    <property type="entry name" value="Bact_HTH_transcr_reg"/>
</dbReference>
<dbReference type="AlphaFoldDB" id="A0AA37S9K5"/>
<dbReference type="SUPFAM" id="SSF46785">
    <property type="entry name" value="Winged helix' DNA-binding domain"/>
    <property type="match status" value="1"/>
</dbReference>
<dbReference type="InterPro" id="IPR000524">
    <property type="entry name" value="Tscrpt_reg_HTH_GntR"/>
</dbReference>
<dbReference type="Pfam" id="PF07702">
    <property type="entry name" value="UTRA"/>
    <property type="match status" value="1"/>
</dbReference>
<dbReference type="InterPro" id="IPR036390">
    <property type="entry name" value="WH_DNA-bd_sf"/>
</dbReference>
<dbReference type="Gene3D" id="3.40.1410.10">
    <property type="entry name" value="Chorismate lyase-like"/>
    <property type="match status" value="1"/>
</dbReference>
<name>A0AA37S9K5_9GAMM</name>
<dbReference type="GO" id="GO:0003677">
    <property type="term" value="F:DNA binding"/>
    <property type="evidence" value="ECO:0007669"/>
    <property type="project" value="UniProtKB-KW"/>
</dbReference>
<dbReference type="InterPro" id="IPR011663">
    <property type="entry name" value="UTRA"/>
</dbReference>
<dbReference type="InterPro" id="IPR036388">
    <property type="entry name" value="WH-like_DNA-bd_sf"/>
</dbReference>
<dbReference type="PROSITE" id="PS50949">
    <property type="entry name" value="HTH_GNTR"/>
    <property type="match status" value="1"/>
</dbReference>
<keyword evidence="2" id="KW-0238">DNA-binding</keyword>
<keyword evidence="1" id="KW-0805">Transcription regulation</keyword>
<dbReference type="GO" id="GO:0045892">
    <property type="term" value="P:negative regulation of DNA-templated transcription"/>
    <property type="evidence" value="ECO:0007669"/>
    <property type="project" value="TreeGrafter"/>
</dbReference>
<sequence>MSLPQYKTIVDHLKNQISAGKLSTQDKLPSERQLSDQFNASRITAREALLQLEREGVIYRLNRRGWFVSPTRLIYDPTSPATFNQMLASQNRIGETTPISYELTEAPKAIATVMDLSEGSPVYLIKRLRSVEQRPILIEQIYVDANLCPGLLKHDFSQSLTEIFSIHYQKEVTQTGVNMYATSLDEQTAQELQVSAGSPCLEIKRCRFTDEGRVLEYDIEYWRHDAVELRMSLGHGQN</sequence>
<gene>
    <name evidence="5" type="primary">yvoA</name>
    <name evidence="5" type="ORF">GCM10007876_11880</name>
</gene>
<dbReference type="PANTHER" id="PTHR44846:SF1">
    <property type="entry name" value="MANNOSYL-D-GLYCERATE TRANSPORT_METABOLISM SYSTEM REPRESSOR MNGR-RELATED"/>
    <property type="match status" value="1"/>
</dbReference>
<evidence type="ECO:0000313" key="5">
    <source>
        <dbReference type="EMBL" id="GLQ30709.1"/>
    </source>
</evidence>
<dbReference type="SUPFAM" id="SSF64288">
    <property type="entry name" value="Chorismate lyase-like"/>
    <property type="match status" value="1"/>
</dbReference>
<protein>
    <submittedName>
        <fullName evidence="5">GntR family transcriptional regulator</fullName>
    </submittedName>
</protein>
<dbReference type="SMART" id="SM00345">
    <property type="entry name" value="HTH_GNTR"/>
    <property type="match status" value="1"/>
</dbReference>
<evidence type="ECO:0000256" key="2">
    <source>
        <dbReference type="ARBA" id="ARBA00023125"/>
    </source>
</evidence>
<keyword evidence="3" id="KW-0804">Transcription</keyword>
<evidence type="ECO:0000259" key="4">
    <source>
        <dbReference type="PROSITE" id="PS50949"/>
    </source>
</evidence>
<keyword evidence="6" id="KW-1185">Reference proteome</keyword>
<comment type="caution">
    <text evidence="5">The sequence shown here is derived from an EMBL/GenBank/DDBJ whole genome shotgun (WGS) entry which is preliminary data.</text>
</comment>
<dbReference type="RefSeq" id="WP_284379945.1">
    <property type="nucleotide sequence ID" value="NZ_BSNM01000009.1"/>
</dbReference>
<dbReference type="SMART" id="SM00866">
    <property type="entry name" value="UTRA"/>
    <property type="match status" value="1"/>
</dbReference>
<dbReference type="Proteomes" id="UP001161389">
    <property type="component" value="Unassembled WGS sequence"/>
</dbReference>
<dbReference type="EMBL" id="BSNM01000009">
    <property type="protein sequence ID" value="GLQ30709.1"/>
    <property type="molecule type" value="Genomic_DNA"/>
</dbReference>
<evidence type="ECO:0000313" key="6">
    <source>
        <dbReference type="Proteomes" id="UP001161389"/>
    </source>
</evidence>
<evidence type="ECO:0000256" key="1">
    <source>
        <dbReference type="ARBA" id="ARBA00023015"/>
    </source>
</evidence>
<evidence type="ECO:0000256" key="3">
    <source>
        <dbReference type="ARBA" id="ARBA00023163"/>
    </source>
</evidence>
<feature type="domain" description="HTH gntR-type" evidence="4">
    <location>
        <begin position="3"/>
        <end position="71"/>
    </location>
</feature>
<dbReference type="InterPro" id="IPR028978">
    <property type="entry name" value="Chorismate_lyase_/UTRA_dom_sf"/>
</dbReference>
<dbReference type="GO" id="GO:0003700">
    <property type="term" value="F:DNA-binding transcription factor activity"/>
    <property type="evidence" value="ECO:0007669"/>
    <property type="project" value="InterPro"/>
</dbReference>
<reference evidence="5" key="2">
    <citation type="submission" date="2023-01" db="EMBL/GenBank/DDBJ databases">
        <title>Draft genome sequence of Litoribrevibacter albus strain NBRC 110071.</title>
        <authorList>
            <person name="Sun Q."/>
            <person name="Mori K."/>
        </authorList>
    </citation>
    <scope>NUCLEOTIDE SEQUENCE</scope>
    <source>
        <strain evidence="5">NBRC 110071</strain>
    </source>
</reference>
<organism evidence="5 6">
    <name type="scientific">Litoribrevibacter albus</name>
    <dbReference type="NCBI Taxonomy" id="1473156"/>
    <lineage>
        <taxon>Bacteria</taxon>
        <taxon>Pseudomonadati</taxon>
        <taxon>Pseudomonadota</taxon>
        <taxon>Gammaproteobacteria</taxon>
        <taxon>Oceanospirillales</taxon>
        <taxon>Oceanospirillaceae</taxon>
        <taxon>Litoribrevibacter</taxon>
    </lineage>
</organism>
<dbReference type="Pfam" id="PF00392">
    <property type="entry name" value="GntR"/>
    <property type="match status" value="1"/>
</dbReference>
<reference evidence="5" key="1">
    <citation type="journal article" date="2014" name="Int. J. Syst. Evol. Microbiol.">
        <title>Complete genome sequence of Corynebacterium casei LMG S-19264T (=DSM 44701T), isolated from a smear-ripened cheese.</title>
        <authorList>
            <consortium name="US DOE Joint Genome Institute (JGI-PGF)"/>
            <person name="Walter F."/>
            <person name="Albersmeier A."/>
            <person name="Kalinowski J."/>
            <person name="Ruckert C."/>
        </authorList>
    </citation>
    <scope>NUCLEOTIDE SEQUENCE</scope>
    <source>
        <strain evidence="5">NBRC 110071</strain>
    </source>
</reference>
<dbReference type="PRINTS" id="PR00035">
    <property type="entry name" value="HTHGNTR"/>
</dbReference>